<keyword evidence="2" id="KW-1133">Transmembrane helix</keyword>
<accession>A0A0L6V561</accession>
<reference evidence="4 5" key="1">
    <citation type="submission" date="2015-08" db="EMBL/GenBank/DDBJ databases">
        <title>Next Generation Sequencing and Analysis of the Genome of Puccinia sorghi L Schw, the Causal Agent of Maize Common Rust.</title>
        <authorList>
            <person name="Rochi L."/>
            <person name="Burguener G."/>
            <person name="Darino M."/>
            <person name="Turjanski A."/>
            <person name="Kreff E."/>
            <person name="Dieguez M.J."/>
            <person name="Sacco F."/>
        </authorList>
    </citation>
    <scope>NUCLEOTIDE SEQUENCE [LARGE SCALE GENOMIC DNA]</scope>
    <source>
        <strain evidence="4 5">RO10H11247</strain>
    </source>
</reference>
<dbReference type="OrthoDB" id="2517503at2759"/>
<dbReference type="VEuPathDB" id="FungiDB:VP01_2541g1"/>
<dbReference type="EMBL" id="LAVV01007438">
    <property type="protein sequence ID" value="KNZ55921.1"/>
    <property type="molecule type" value="Genomic_DNA"/>
</dbReference>
<evidence type="ECO:0000259" key="3">
    <source>
        <dbReference type="Pfam" id="PF22936"/>
    </source>
</evidence>
<dbReference type="AlphaFoldDB" id="A0A0L6V561"/>
<dbReference type="InterPro" id="IPR054722">
    <property type="entry name" value="PolX-like_BBD"/>
</dbReference>
<organism evidence="4 5">
    <name type="scientific">Puccinia sorghi</name>
    <dbReference type="NCBI Taxonomy" id="27349"/>
    <lineage>
        <taxon>Eukaryota</taxon>
        <taxon>Fungi</taxon>
        <taxon>Dikarya</taxon>
        <taxon>Basidiomycota</taxon>
        <taxon>Pucciniomycotina</taxon>
        <taxon>Pucciniomycetes</taxon>
        <taxon>Pucciniales</taxon>
        <taxon>Pucciniaceae</taxon>
        <taxon>Puccinia</taxon>
    </lineage>
</organism>
<sequence length="301" mass="33173">MRVTNLLDHDHIIQPSFPVVFLLSFIPVSLSFILVNLFLDELYARLSSLAAVGLVVGNPQKANIKESLLAEAILAKLTGKFSSVKEILYQKRPLTIATIRECLDGKHREAEAPFSAAITVKQDSYPQCSPGWHNPATTGHTKHKSQPKLGSDSLSIATEASRFICIRKALSAVVSKDTCFLDSGASHHMFSDRSKFTFYKDRKTLIELADGNTLESVGEGYVHIVSKDKSTFRLKALHVPELAGTLISFGRLYERGCEVVRTGKLIFDLVKENSILLSAKVIDGTCNVTLKSRRTPKQQGS</sequence>
<keyword evidence="2" id="KW-0472">Membrane</keyword>
<feature type="transmembrane region" description="Helical" evidence="2">
    <location>
        <begin position="20"/>
        <end position="39"/>
    </location>
</feature>
<feature type="region of interest" description="Disordered" evidence="1">
    <location>
        <begin position="130"/>
        <end position="150"/>
    </location>
</feature>
<dbReference type="Pfam" id="PF22936">
    <property type="entry name" value="Pol_BBD"/>
    <property type="match status" value="1"/>
</dbReference>
<comment type="caution">
    <text evidence="4">The sequence shown here is derived from an EMBL/GenBank/DDBJ whole genome shotgun (WGS) entry which is preliminary data.</text>
</comment>
<keyword evidence="5" id="KW-1185">Reference proteome</keyword>
<dbReference type="Proteomes" id="UP000037035">
    <property type="component" value="Unassembled WGS sequence"/>
</dbReference>
<proteinExistence type="predicted"/>
<feature type="domain" description="Retrovirus-related Pol polyprotein from transposon TNT 1-94-like beta-barrel" evidence="3">
    <location>
        <begin position="180"/>
        <end position="257"/>
    </location>
</feature>
<evidence type="ECO:0000256" key="2">
    <source>
        <dbReference type="SAM" id="Phobius"/>
    </source>
</evidence>
<keyword evidence="2" id="KW-0812">Transmembrane</keyword>
<evidence type="ECO:0000313" key="4">
    <source>
        <dbReference type="EMBL" id="KNZ55921.1"/>
    </source>
</evidence>
<evidence type="ECO:0000313" key="5">
    <source>
        <dbReference type="Proteomes" id="UP000037035"/>
    </source>
</evidence>
<evidence type="ECO:0000256" key="1">
    <source>
        <dbReference type="SAM" id="MobiDB-lite"/>
    </source>
</evidence>
<gene>
    <name evidence="4" type="ORF">VP01_2541g1</name>
</gene>
<name>A0A0L6V561_9BASI</name>
<protein>
    <recommendedName>
        <fullName evidence="3">Retrovirus-related Pol polyprotein from transposon TNT 1-94-like beta-barrel domain-containing protein</fullName>
    </recommendedName>
</protein>